<comment type="caution">
    <text evidence="2">The sequence shown here is derived from an EMBL/GenBank/DDBJ whole genome shotgun (WGS) entry which is preliminary data.</text>
</comment>
<dbReference type="SUPFAM" id="SSF48317">
    <property type="entry name" value="Acid phosphatase/Vanadium-dependent haloperoxidase"/>
    <property type="match status" value="1"/>
</dbReference>
<gene>
    <name evidence="2" type="ORF">WJX81_003537</name>
</gene>
<sequence length="382" mass="40869">MTHVAAYQALKQHRASGTSVDGSAVHAYAAHFVLASSFPNLQSANFDAALNATTFHLNASQRAEAKAIAYPAAIRLIQSRVNDSSADHVLFTPPPQLKGPVGAYQYTPATLNAKTQTFALYPQFANLTTFVIGPAAAYRAKLGDRFRPAAPASANGLSNVGAVFQYGNRTAPERSAYDSATPGFWEAGPKTSNFSGYFFAILAGLLPSNTTLFDASRVFAQLAVAQLDSNVVGWYLKYDTLFWRPVTAIRQGYPGRDADPSWTPAIATPAHPEYPSTHSVNAGASAQIIRRYFGTDNITVTFAPDAVNNVTYAPRTYANLTALEDETAISRFYGGVHFQQSGPDGLAIGRRVADEVFDSLDAKLDSGADGSKAASLGLVQRR</sequence>
<dbReference type="CDD" id="cd03398">
    <property type="entry name" value="PAP2_haloperoxidase"/>
    <property type="match status" value="1"/>
</dbReference>
<dbReference type="Pfam" id="PF22778">
    <property type="entry name" value="VCPO_2nd"/>
    <property type="match status" value="1"/>
</dbReference>
<dbReference type="InterPro" id="IPR036938">
    <property type="entry name" value="PAP2/HPO_sf"/>
</dbReference>
<evidence type="ECO:0000259" key="1">
    <source>
        <dbReference type="Pfam" id="PF22778"/>
    </source>
</evidence>
<name>A0AAW1RLU5_9CHLO</name>
<dbReference type="Gene3D" id="1.10.606.20">
    <property type="match status" value="1"/>
</dbReference>
<dbReference type="PANTHER" id="PTHR34599">
    <property type="entry name" value="PEROXIDASE-RELATED"/>
    <property type="match status" value="1"/>
</dbReference>
<dbReference type="EMBL" id="JALJOU010000030">
    <property type="protein sequence ID" value="KAK9835005.1"/>
    <property type="molecule type" value="Genomic_DNA"/>
</dbReference>
<dbReference type="InterPro" id="IPR052559">
    <property type="entry name" value="V-haloperoxidase"/>
</dbReference>
<protein>
    <recommendedName>
        <fullName evidence="1">Vanadium-dependent haloperoxidase NapH1-like second helical-bundle domain-containing protein</fullName>
    </recommendedName>
</protein>
<evidence type="ECO:0000313" key="3">
    <source>
        <dbReference type="Proteomes" id="UP001445335"/>
    </source>
</evidence>
<dbReference type="AlphaFoldDB" id="A0AAW1RLU5"/>
<organism evidence="2 3">
    <name type="scientific">Elliptochloris bilobata</name>
    <dbReference type="NCBI Taxonomy" id="381761"/>
    <lineage>
        <taxon>Eukaryota</taxon>
        <taxon>Viridiplantae</taxon>
        <taxon>Chlorophyta</taxon>
        <taxon>core chlorophytes</taxon>
        <taxon>Trebouxiophyceae</taxon>
        <taxon>Trebouxiophyceae incertae sedis</taxon>
        <taxon>Elliptochloris clade</taxon>
        <taxon>Elliptochloris</taxon>
    </lineage>
</organism>
<dbReference type="Proteomes" id="UP001445335">
    <property type="component" value="Unassembled WGS sequence"/>
</dbReference>
<feature type="domain" description="Vanadium-dependent haloperoxidase NapH1-like second helical-bundle" evidence="1">
    <location>
        <begin position="260"/>
        <end position="355"/>
    </location>
</feature>
<dbReference type="PANTHER" id="PTHR34599:SF1">
    <property type="entry name" value="PHOSPHATIDIC ACID PHOSPHATASE TYPE 2_HALOPEROXIDASE DOMAIN-CONTAINING PROTEIN"/>
    <property type="match status" value="1"/>
</dbReference>
<proteinExistence type="predicted"/>
<evidence type="ECO:0000313" key="2">
    <source>
        <dbReference type="EMBL" id="KAK9835005.1"/>
    </source>
</evidence>
<dbReference type="InterPro" id="IPR055161">
    <property type="entry name" value="NapH1-like_2nd"/>
</dbReference>
<accession>A0AAW1RLU5</accession>
<keyword evidence="3" id="KW-1185">Reference proteome</keyword>
<reference evidence="2 3" key="1">
    <citation type="journal article" date="2024" name="Nat. Commun.">
        <title>Phylogenomics reveals the evolutionary origins of lichenization in chlorophyte algae.</title>
        <authorList>
            <person name="Puginier C."/>
            <person name="Libourel C."/>
            <person name="Otte J."/>
            <person name="Skaloud P."/>
            <person name="Haon M."/>
            <person name="Grisel S."/>
            <person name="Petersen M."/>
            <person name="Berrin J.G."/>
            <person name="Delaux P.M."/>
            <person name="Dal Grande F."/>
            <person name="Keller J."/>
        </authorList>
    </citation>
    <scope>NUCLEOTIDE SEQUENCE [LARGE SCALE GENOMIC DNA]</scope>
    <source>
        <strain evidence="2 3">SAG 245.80</strain>
    </source>
</reference>